<dbReference type="InterPro" id="IPR007809">
    <property type="entry name" value="FlgN-like"/>
</dbReference>
<accession>A0A139SVX3</accession>
<gene>
    <name evidence="5" type="ORF">AXE65_12200</name>
</gene>
<comment type="similarity">
    <text evidence="2">Belongs to the FlgN family.</text>
</comment>
<name>A0A139SVX3_9GAMM</name>
<dbReference type="Gene3D" id="1.20.58.300">
    <property type="entry name" value="FlgN-like"/>
    <property type="match status" value="1"/>
</dbReference>
<sequence>MSSDQAGQALHLAEQLLALLELEASALAEQDLEQLQTLPGEKQSLLDALEQQQALLADYSPEQTAPLRRVLEQCQAANQRNGRVIHSQQASNKSLLSLLRGGDERLSTYTPLGSRTSAPSLSLGLA</sequence>
<dbReference type="Proteomes" id="UP000072660">
    <property type="component" value="Unassembled WGS sequence"/>
</dbReference>
<evidence type="ECO:0000313" key="5">
    <source>
        <dbReference type="EMBL" id="KXU38745.1"/>
    </source>
</evidence>
<dbReference type="GO" id="GO:0044780">
    <property type="term" value="P:bacterial-type flagellum assembly"/>
    <property type="evidence" value="ECO:0007669"/>
    <property type="project" value="InterPro"/>
</dbReference>
<reference evidence="5 6" key="1">
    <citation type="submission" date="2016-02" db="EMBL/GenBank/DDBJ databases">
        <authorList>
            <person name="Wen L."/>
            <person name="He K."/>
            <person name="Yang H."/>
        </authorList>
    </citation>
    <scope>NUCLEOTIDE SEQUENCE [LARGE SCALE GENOMIC DNA]</scope>
    <source>
        <strain evidence="5 6">CV58</strain>
    </source>
</reference>
<keyword evidence="6" id="KW-1185">Reference proteome</keyword>
<evidence type="ECO:0008006" key="7">
    <source>
        <dbReference type="Google" id="ProtNLM"/>
    </source>
</evidence>
<dbReference type="InterPro" id="IPR036679">
    <property type="entry name" value="FlgN-like_sf"/>
</dbReference>
<evidence type="ECO:0000256" key="2">
    <source>
        <dbReference type="ARBA" id="ARBA00007703"/>
    </source>
</evidence>
<evidence type="ECO:0000256" key="1">
    <source>
        <dbReference type="ARBA" id="ARBA00002397"/>
    </source>
</evidence>
<feature type="compositionally biased region" description="Polar residues" evidence="4">
    <location>
        <begin position="107"/>
        <end position="120"/>
    </location>
</feature>
<evidence type="ECO:0000256" key="4">
    <source>
        <dbReference type="SAM" id="MobiDB-lite"/>
    </source>
</evidence>
<protein>
    <recommendedName>
        <fullName evidence="7">Flagellar biosynthesis protein FlgN</fullName>
    </recommendedName>
</protein>
<organism evidence="5 6">
    <name type="scientific">Ventosimonas gracilis</name>
    <dbReference type="NCBI Taxonomy" id="1680762"/>
    <lineage>
        <taxon>Bacteria</taxon>
        <taxon>Pseudomonadati</taxon>
        <taxon>Pseudomonadota</taxon>
        <taxon>Gammaproteobacteria</taxon>
        <taxon>Pseudomonadales</taxon>
        <taxon>Ventosimonadaceae</taxon>
        <taxon>Ventosimonas</taxon>
    </lineage>
</organism>
<dbReference type="SUPFAM" id="SSF140566">
    <property type="entry name" value="FlgN-like"/>
    <property type="match status" value="1"/>
</dbReference>
<comment type="function">
    <text evidence="1">Required for the efficient initiation of filament assembly.</text>
</comment>
<dbReference type="Pfam" id="PF05130">
    <property type="entry name" value="FlgN"/>
    <property type="match status" value="1"/>
</dbReference>
<dbReference type="OrthoDB" id="5734604at2"/>
<dbReference type="AlphaFoldDB" id="A0A139SVX3"/>
<evidence type="ECO:0000313" key="6">
    <source>
        <dbReference type="Proteomes" id="UP000072660"/>
    </source>
</evidence>
<evidence type="ECO:0000256" key="3">
    <source>
        <dbReference type="ARBA" id="ARBA00022795"/>
    </source>
</evidence>
<proteinExistence type="inferred from homology"/>
<dbReference type="EMBL" id="LSZO01000087">
    <property type="protein sequence ID" value="KXU38745.1"/>
    <property type="molecule type" value="Genomic_DNA"/>
</dbReference>
<feature type="region of interest" description="Disordered" evidence="4">
    <location>
        <begin position="105"/>
        <end position="126"/>
    </location>
</feature>
<keyword evidence="3" id="KW-1005">Bacterial flagellum biogenesis</keyword>
<comment type="caution">
    <text evidence="5">The sequence shown here is derived from an EMBL/GenBank/DDBJ whole genome shotgun (WGS) entry which is preliminary data.</text>
</comment>